<accession>A0ABP9W1F2</accession>
<dbReference type="PROSITE" id="PS51762">
    <property type="entry name" value="GH16_2"/>
    <property type="match status" value="1"/>
</dbReference>
<gene>
    <name evidence="5" type="ORF">Rcae01_06341</name>
</gene>
<sequence length="397" mass="45207">MKNNFFLIASVVFTLASTAALSLAETPSPVGDVFASNPDSWAFASEFSDEFDGDQVDTRKWNIDTEDWGTWSWEPENAFLSDGSLKLQMVQQYHQRGNTKLAYKSGIARTHQTITYGYFEARVKGCELFPGASPAFWLHSKGEDNRYTAKDGETVAYSEIDIIELQQGEWNAETKEDNGVDMIDCNLHNVLIKNGQRQWMRPNTHPQTNKNEYHASFDPRDDYHVYSVENNKDFVVWYIDGKEIARKPNLYWHLPMHVTLSLGLRRPFENYVNGQRVAVLEKTTEEGFPTTMSVDYVRVWRNTSLTQPRSTSGKQVSTAKKKNSAAATKPVAKKPSGEFDMSKDEFIAMEKAKWEKSGWTWNQAKVEANFAELDTNQDGIASGLERQTWFAKKKAGN</sequence>
<proteinExistence type="inferred from homology"/>
<dbReference type="InterPro" id="IPR048238">
    <property type="entry name" value="K-carrageenase"/>
</dbReference>
<evidence type="ECO:0000256" key="3">
    <source>
        <dbReference type="SAM" id="SignalP"/>
    </source>
</evidence>
<dbReference type="PANTHER" id="PTHR10963">
    <property type="entry name" value="GLYCOSYL HYDROLASE-RELATED"/>
    <property type="match status" value="1"/>
</dbReference>
<protein>
    <recommendedName>
        <fullName evidence="4">GH16 domain-containing protein</fullName>
    </recommendedName>
</protein>
<dbReference type="RefSeq" id="WP_345689073.1">
    <property type="nucleotide sequence ID" value="NZ_BAABRO010000029.1"/>
</dbReference>
<feature type="domain" description="GH16" evidence="4">
    <location>
        <begin position="21"/>
        <end position="305"/>
    </location>
</feature>
<feature type="signal peptide" evidence="3">
    <location>
        <begin position="1"/>
        <end position="24"/>
    </location>
</feature>
<evidence type="ECO:0000259" key="4">
    <source>
        <dbReference type="PROSITE" id="PS51762"/>
    </source>
</evidence>
<dbReference type="InterPro" id="IPR050546">
    <property type="entry name" value="Glycosyl_Hydrlase_16"/>
</dbReference>
<comment type="caution">
    <text evidence="5">The sequence shown here is derived from an EMBL/GenBank/DDBJ whole genome shotgun (WGS) entry which is preliminary data.</text>
</comment>
<feature type="chain" id="PRO_5046421505" description="GH16 domain-containing protein" evidence="3">
    <location>
        <begin position="25"/>
        <end position="397"/>
    </location>
</feature>
<dbReference type="InterPro" id="IPR000757">
    <property type="entry name" value="Beta-glucanase-like"/>
</dbReference>
<keyword evidence="3" id="KW-0732">Signal</keyword>
<dbReference type="Gene3D" id="2.60.120.200">
    <property type="match status" value="1"/>
</dbReference>
<evidence type="ECO:0000313" key="5">
    <source>
        <dbReference type="EMBL" id="GAA5510831.1"/>
    </source>
</evidence>
<dbReference type="PANTHER" id="PTHR10963:SF55">
    <property type="entry name" value="GLYCOSIDE HYDROLASE FAMILY 16 PROTEIN"/>
    <property type="match status" value="1"/>
</dbReference>
<dbReference type="EMBL" id="BAABRO010000029">
    <property type="protein sequence ID" value="GAA5510831.1"/>
    <property type="molecule type" value="Genomic_DNA"/>
</dbReference>
<comment type="similarity">
    <text evidence="1">Belongs to the glycosyl hydrolase 16 family.</text>
</comment>
<reference evidence="5 6" key="1">
    <citation type="submission" date="2024-02" db="EMBL/GenBank/DDBJ databases">
        <title>Rhodopirellula caenicola NBRC 110016.</title>
        <authorList>
            <person name="Ichikawa N."/>
            <person name="Katano-Makiyama Y."/>
            <person name="Hidaka K."/>
        </authorList>
    </citation>
    <scope>NUCLEOTIDE SEQUENCE [LARGE SCALE GENOMIC DNA]</scope>
    <source>
        <strain evidence="5 6">NBRC 110016</strain>
    </source>
</reference>
<keyword evidence="6" id="KW-1185">Reference proteome</keyword>
<feature type="region of interest" description="Disordered" evidence="2">
    <location>
        <begin position="306"/>
        <end position="336"/>
    </location>
</feature>
<evidence type="ECO:0000256" key="2">
    <source>
        <dbReference type="SAM" id="MobiDB-lite"/>
    </source>
</evidence>
<organism evidence="5 6">
    <name type="scientific">Novipirellula caenicola</name>
    <dbReference type="NCBI Taxonomy" id="1536901"/>
    <lineage>
        <taxon>Bacteria</taxon>
        <taxon>Pseudomonadati</taxon>
        <taxon>Planctomycetota</taxon>
        <taxon>Planctomycetia</taxon>
        <taxon>Pirellulales</taxon>
        <taxon>Pirellulaceae</taxon>
        <taxon>Novipirellula</taxon>
    </lineage>
</organism>
<evidence type="ECO:0000313" key="6">
    <source>
        <dbReference type="Proteomes" id="UP001416858"/>
    </source>
</evidence>
<dbReference type="Proteomes" id="UP001416858">
    <property type="component" value="Unassembled WGS sequence"/>
</dbReference>
<feature type="compositionally biased region" description="Polar residues" evidence="2">
    <location>
        <begin position="306"/>
        <end position="316"/>
    </location>
</feature>
<dbReference type="NCBIfam" id="NF041449">
    <property type="entry name" value="K_carrageenase"/>
    <property type="match status" value="1"/>
</dbReference>
<dbReference type="Pfam" id="PF00722">
    <property type="entry name" value="Glyco_hydro_16"/>
    <property type="match status" value="1"/>
</dbReference>
<evidence type="ECO:0000256" key="1">
    <source>
        <dbReference type="ARBA" id="ARBA00006865"/>
    </source>
</evidence>
<dbReference type="InterPro" id="IPR013320">
    <property type="entry name" value="ConA-like_dom_sf"/>
</dbReference>
<dbReference type="SUPFAM" id="SSF49899">
    <property type="entry name" value="Concanavalin A-like lectins/glucanases"/>
    <property type="match status" value="1"/>
</dbReference>
<name>A0ABP9W1F2_9BACT</name>